<dbReference type="Proteomes" id="UP000054600">
    <property type="component" value="Unassembled WGS sequence"/>
</dbReference>
<dbReference type="PATRIC" id="fig|1122169.6.peg.3043"/>
<organism evidence="2 3">
    <name type="scientific">Legionella shakespearei DSM 23087</name>
    <dbReference type="NCBI Taxonomy" id="1122169"/>
    <lineage>
        <taxon>Bacteria</taxon>
        <taxon>Pseudomonadati</taxon>
        <taxon>Pseudomonadota</taxon>
        <taxon>Gammaproteobacteria</taxon>
        <taxon>Legionellales</taxon>
        <taxon>Legionellaceae</taxon>
        <taxon>Legionella</taxon>
    </lineage>
</organism>
<evidence type="ECO:0008006" key="4">
    <source>
        <dbReference type="Google" id="ProtNLM"/>
    </source>
</evidence>
<feature type="signal peptide" evidence="1">
    <location>
        <begin position="1"/>
        <end position="21"/>
    </location>
</feature>
<protein>
    <recommendedName>
        <fullName evidence="4">Outer membrane protein assembly factor BamC</fullName>
    </recommendedName>
</protein>
<dbReference type="OrthoDB" id="5643663at2"/>
<sequence length="71" mass="7688">MKKLSCVVLVALALSSCNSRYSSGGEHVYLQSRNGVDLDVPKPLTRANISNFYNLPPQNQDARVSIAPPGE</sequence>
<gene>
    <name evidence="2" type="ORF">Lsha_2640</name>
</gene>
<comment type="caution">
    <text evidence="2">The sequence shown here is derived from an EMBL/GenBank/DDBJ whole genome shotgun (WGS) entry which is preliminary data.</text>
</comment>
<evidence type="ECO:0000313" key="2">
    <source>
        <dbReference type="EMBL" id="KTD57258.1"/>
    </source>
</evidence>
<proteinExistence type="predicted"/>
<dbReference type="PROSITE" id="PS51257">
    <property type="entry name" value="PROKAR_LIPOPROTEIN"/>
    <property type="match status" value="1"/>
</dbReference>
<dbReference type="RefSeq" id="WP_026253934.1">
    <property type="nucleotide sequence ID" value="NZ_KB892396.1"/>
</dbReference>
<keyword evidence="3" id="KW-1185">Reference proteome</keyword>
<dbReference type="AlphaFoldDB" id="A0A0W0YK47"/>
<evidence type="ECO:0000313" key="3">
    <source>
        <dbReference type="Proteomes" id="UP000054600"/>
    </source>
</evidence>
<name>A0A0W0YK47_9GAMM</name>
<accession>A0A0W0YK47</accession>
<keyword evidence="1" id="KW-0732">Signal</keyword>
<dbReference type="EMBL" id="LNYW01000069">
    <property type="protein sequence ID" value="KTD57258.1"/>
    <property type="molecule type" value="Genomic_DNA"/>
</dbReference>
<feature type="chain" id="PRO_5006917704" description="Outer membrane protein assembly factor BamC" evidence="1">
    <location>
        <begin position="22"/>
        <end position="71"/>
    </location>
</feature>
<reference evidence="2 3" key="1">
    <citation type="submission" date="2015-11" db="EMBL/GenBank/DDBJ databases">
        <title>Genomic analysis of 38 Legionella species identifies large and diverse effector repertoires.</title>
        <authorList>
            <person name="Burstein D."/>
            <person name="Amaro F."/>
            <person name="Zusman T."/>
            <person name="Lifshitz Z."/>
            <person name="Cohen O."/>
            <person name="Gilbert J.A."/>
            <person name="Pupko T."/>
            <person name="Shuman H.A."/>
            <person name="Segal G."/>
        </authorList>
    </citation>
    <scope>NUCLEOTIDE SEQUENCE [LARGE SCALE GENOMIC DNA]</scope>
    <source>
        <strain evidence="2 3">ATCC 49655</strain>
    </source>
</reference>
<evidence type="ECO:0000256" key="1">
    <source>
        <dbReference type="SAM" id="SignalP"/>
    </source>
</evidence>
<dbReference type="STRING" id="1122169.Lsha_2640"/>
<dbReference type="eggNOG" id="COG3317">
    <property type="taxonomic scope" value="Bacteria"/>
</dbReference>